<accession>A0A939FC59</accession>
<evidence type="ECO:0008006" key="4">
    <source>
        <dbReference type="Google" id="ProtNLM"/>
    </source>
</evidence>
<reference evidence="2" key="1">
    <citation type="submission" date="2021-03" db="EMBL/GenBank/DDBJ databases">
        <title>Streptomyces poriferae sp. nov., a novel marine sponge-derived Actinobacteria species with anti-MRSA activity.</title>
        <authorList>
            <person name="Sandoval-Powers M."/>
            <person name="Kralova S."/>
            <person name="Nguyen G.-S."/>
            <person name="Fawwal D."/>
            <person name="Degnes K."/>
            <person name="Klinkenberg G."/>
            <person name="Sletta H."/>
            <person name="Wentzel A."/>
            <person name="Liles M.R."/>
        </authorList>
    </citation>
    <scope>NUCLEOTIDE SEQUENCE</scope>
    <source>
        <strain evidence="2">DSM 41794</strain>
    </source>
</reference>
<feature type="transmembrane region" description="Helical" evidence="1">
    <location>
        <begin position="101"/>
        <end position="119"/>
    </location>
</feature>
<keyword evidence="1" id="KW-0812">Transmembrane</keyword>
<dbReference type="EMBL" id="JAFLRJ010000413">
    <property type="protein sequence ID" value="MBO0516561.1"/>
    <property type="molecule type" value="Genomic_DNA"/>
</dbReference>
<keyword evidence="1" id="KW-0472">Membrane</keyword>
<gene>
    <name evidence="2" type="ORF">J0695_33035</name>
</gene>
<sequence>MIVLAGFTAIGGLVALLAGAYGLRQARRIRDAGLRAWALVKPVPPGADRPLLQYETADGRVMEITSPVPLEAGTLIELSYDPDDPRDVVLLGRESAGSDRWFVAAGAAVLTLGLALIVAGL</sequence>
<keyword evidence="1" id="KW-1133">Transmembrane helix</keyword>
<comment type="caution">
    <text evidence="2">The sequence shown here is derived from an EMBL/GenBank/DDBJ whole genome shotgun (WGS) entry which is preliminary data.</text>
</comment>
<dbReference type="AlphaFoldDB" id="A0A939FC59"/>
<name>A0A939FC59_9ACTN</name>
<proteinExistence type="predicted"/>
<dbReference type="Proteomes" id="UP000664167">
    <property type="component" value="Unassembled WGS sequence"/>
</dbReference>
<protein>
    <recommendedName>
        <fullName evidence="4">DUF3592 domain-containing protein</fullName>
    </recommendedName>
</protein>
<evidence type="ECO:0000256" key="1">
    <source>
        <dbReference type="SAM" id="Phobius"/>
    </source>
</evidence>
<organism evidence="2 3">
    <name type="scientific">Streptomyces beijiangensis</name>
    <dbReference type="NCBI Taxonomy" id="163361"/>
    <lineage>
        <taxon>Bacteria</taxon>
        <taxon>Bacillati</taxon>
        <taxon>Actinomycetota</taxon>
        <taxon>Actinomycetes</taxon>
        <taxon>Kitasatosporales</taxon>
        <taxon>Streptomycetaceae</taxon>
        <taxon>Streptomyces</taxon>
    </lineage>
</organism>
<evidence type="ECO:0000313" key="3">
    <source>
        <dbReference type="Proteomes" id="UP000664167"/>
    </source>
</evidence>
<evidence type="ECO:0000313" key="2">
    <source>
        <dbReference type="EMBL" id="MBO0516561.1"/>
    </source>
</evidence>
<keyword evidence="3" id="KW-1185">Reference proteome</keyword>